<dbReference type="Gene3D" id="3.20.20.70">
    <property type="entry name" value="Aldolase class I"/>
    <property type="match status" value="1"/>
</dbReference>
<keyword evidence="8" id="KW-1185">Reference proteome</keyword>
<dbReference type="PANTHER" id="PTHR30352">
    <property type="entry name" value="PYRUVATE FORMATE-LYASE-ACTIVATING ENZYME"/>
    <property type="match status" value="1"/>
</dbReference>
<organism evidence="7 8">
    <name type="scientific">Paractinoplanes pyxinae</name>
    <dbReference type="NCBI Taxonomy" id="2997416"/>
    <lineage>
        <taxon>Bacteria</taxon>
        <taxon>Bacillati</taxon>
        <taxon>Actinomycetota</taxon>
        <taxon>Actinomycetes</taxon>
        <taxon>Micromonosporales</taxon>
        <taxon>Micromonosporaceae</taxon>
        <taxon>Paractinoplanes</taxon>
    </lineage>
</organism>
<comment type="cofactor">
    <cofactor evidence="1">
        <name>[4Fe-4S] cluster</name>
        <dbReference type="ChEBI" id="CHEBI:49883"/>
    </cofactor>
</comment>
<dbReference type="InterPro" id="IPR013785">
    <property type="entry name" value="Aldolase_TIM"/>
</dbReference>
<reference evidence="7" key="1">
    <citation type="submission" date="2022-11" db="EMBL/GenBank/DDBJ databases">
        <authorList>
            <person name="Somphong A."/>
            <person name="Phongsopitanun W."/>
        </authorList>
    </citation>
    <scope>NUCLEOTIDE SEQUENCE</scope>
    <source>
        <strain evidence="7">Pm04-4</strain>
    </source>
</reference>
<evidence type="ECO:0000313" key="8">
    <source>
        <dbReference type="Proteomes" id="UP001151002"/>
    </source>
</evidence>
<dbReference type="SFLD" id="SFLDF00299">
    <property type="entry name" value="anaerobic_ribonucleoside-triph"/>
    <property type="match status" value="1"/>
</dbReference>
<dbReference type="EMBL" id="JAPNTZ010000010">
    <property type="protein sequence ID" value="MCY1141830.1"/>
    <property type="molecule type" value="Genomic_DNA"/>
</dbReference>
<gene>
    <name evidence="7" type="ORF">OWR29_27860</name>
</gene>
<keyword evidence="4" id="KW-0479">Metal-binding</keyword>
<accession>A0ABT4B5P3</accession>
<dbReference type="SFLD" id="SFLDG01063">
    <property type="entry name" value="activating_enzymes__group_1"/>
    <property type="match status" value="1"/>
</dbReference>
<evidence type="ECO:0000256" key="4">
    <source>
        <dbReference type="ARBA" id="ARBA00022723"/>
    </source>
</evidence>
<evidence type="ECO:0000313" key="7">
    <source>
        <dbReference type="EMBL" id="MCY1141830.1"/>
    </source>
</evidence>
<dbReference type="SFLD" id="SFLDS00029">
    <property type="entry name" value="Radical_SAM"/>
    <property type="match status" value="1"/>
</dbReference>
<comment type="caution">
    <text evidence="7">The sequence shown here is derived from an EMBL/GenBank/DDBJ whole genome shotgun (WGS) entry which is preliminary data.</text>
</comment>
<evidence type="ECO:0000256" key="1">
    <source>
        <dbReference type="ARBA" id="ARBA00001966"/>
    </source>
</evidence>
<keyword evidence="6" id="KW-0411">Iron-sulfur</keyword>
<dbReference type="Proteomes" id="UP001151002">
    <property type="component" value="Unassembled WGS sequence"/>
</dbReference>
<evidence type="ECO:0000256" key="6">
    <source>
        <dbReference type="ARBA" id="ARBA00023014"/>
    </source>
</evidence>
<evidence type="ECO:0000256" key="3">
    <source>
        <dbReference type="ARBA" id="ARBA00022691"/>
    </source>
</evidence>
<keyword evidence="3" id="KW-0949">S-adenosyl-L-methionine</keyword>
<dbReference type="RefSeq" id="WP_267566225.1">
    <property type="nucleotide sequence ID" value="NZ_JAPNTZ010000010.1"/>
</dbReference>
<protein>
    <submittedName>
        <fullName evidence="7">4Fe-4S single cluster domain-containing protein</fullName>
    </submittedName>
</protein>
<proteinExistence type="predicted"/>
<evidence type="ECO:0000256" key="2">
    <source>
        <dbReference type="ARBA" id="ARBA00022485"/>
    </source>
</evidence>
<keyword evidence="5" id="KW-0408">Iron</keyword>
<dbReference type="InterPro" id="IPR034457">
    <property type="entry name" value="Organic_radical-activating"/>
</dbReference>
<dbReference type="SUPFAM" id="SSF102114">
    <property type="entry name" value="Radical SAM enzymes"/>
    <property type="match status" value="1"/>
</dbReference>
<sequence>MSEPPPVRLARFLDRTTAEGPGERTAIWVQGCTIRCPGCFNPHLFGARGGVLVPPSELIGRVLAANTEGLTLLGGEPFEQATALAAVAVGVREAGRTVMTFTGYEYEDLRRRDDAAPLLAATDLLVAGPFRRDLIDHNRPWVGSTNQQFLHLTDRMREAAALPDRLEVTVTASGEVAVNGWADAETLDALLAGGMLRHGPAGAGRNRAVPRRPATDVL</sequence>
<dbReference type="InterPro" id="IPR007197">
    <property type="entry name" value="rSAM"/>
</dbReference>
<keyword evidence="2" id="KW-0004">4Fe-4S</keyword>
<dbReference type="InterPro" id="IPR058240">
    <property type="entry name" value="rSAM_sf"/>
</dbReference>
<evidence type="ECO:0000256" key="5">
    <source>
        <dbReference type="ARBA" id="ARBA00023004"/>
    </source>
</evidence>
<dbReference type="SFLD" id="SFLDG01066">
    <property type="entry name" value="organic_radical-activating_enz"/>
    <property type="match status" value="1"/>
</dbReference>
<dbReference type="InterPro" id="IPR012837">
    <property type="entry name" value="NrdG"/>
</dbReference>
<dbReference type="PANTHER" id="PTHR30352:SF2">
    <property type="entry name" value="ANAEROBIC RIBONUCLEOSIDE-TRIPHOSPHATE REDUCTASE-ACTIVATING PROTEIN"/>
    <property type="match status" value="1"/>
</dbReference>
<name>A0ABT4B5P3_9ACTN</name>
<dbReference type="Pfam" id="PF13353">
    <property type="entry name" value="Fer4_12"/>
    <property type="match status" value="1"/>
</dbReference>